<name>A0ABN2NR76_9PSEU</name>
<dbReference type="EMBL" id="BAAAQK010000036">
    <property type="protein sequence ID" value="GAA1881668.1"/>
    <property type="molecule type" value="Genomic_DNA"/>
</dbReference>
<keyword evidence="1" id="KW-0560">Oxidoreductase</keyword>
<evidence type="ECO:0000313" key="4">
    <source>
        <dbReference type="Proteomes" id="UP001500449"/>
    </source>
</evidence>
<comment type="caution">
    <text evidence="3">The sequence shown here is derived from an EMBL/GenBank/DDBJ whole genome shotgun (WGS) entry which is preliminary data.</text>
</comment>
<dbReference type="PANTHER" id="PTHR43244:SF1">
    <property type="entry name" value="5,10-METHYLENETETRAHYDROMETHANOPTERIN REDUCTASE"/>
    <property type="match status" value="1"/>
</dbReference>
<gene>
    <name evidence="3" type="ORF">GCM10009836_73660</name>
</gene>
<dbReference type="InterPro" id="IPR022402">
    <property type="entry name" value="F420_OxRdatse_MSMEG3544_pred"/>
</dbReference>
<dbReference type="InterPro" id="IPR036661">
    <property type="entry name" value="Luciferase-like_sf"/>
</dbReference>
<dbReference type="Proteomes" id="UP001500449">
    <property type="component" value="Unassembled WGS sequence"/>
</dbReference>
<protein>
    <submittedName>
        <fullName evidence="3">TIGR03854 family LLM class F420-dependent oxidoreductase</fullName>
    </submittedName>
</protein>
<dbReference type="Pfam" id="PF00296">
    <property type="entry name" value="Bac_luciferase"/>
    <property type="match status" value="1"/>
</dbReference>
<dbReference type="NCBIfam" id="TIGR03854">
    <property type="entry name" value="F420_MSMEG_3544"/>
    <property type="match status" value="1"/>
</dbReference>
<proteinExistence type="predicted"/>
<dbReference type="Gene3D" id="3.20.20.30">
    <property type="entry name" value="Luciferase-like domain"/>
    <property type="match status" value="1"/>
</dbReference>
<feature type="domain" description="Luciferase-like" evidence="2">
    <location>
        <begin position="14"/>
        <end position="250"/>
    </location>
</feature>
<sequence>MKVRIGVGSLPTGAQGVTELVDELEARGIDSLWLPDIVGTDGLDPLTGMAYAAGRTRSLKIGTGVLVLPGRNPALVAAQLASLAALAPTRILPVFGVRSGRARDRQFYPVPGERGAVFDEALLVIRRLLTEERVSHEGAFYQLHDASVGPRPPGPLDLWLAGHAPVALERIGRLGDGWLGSGVSPEEAGRCRLEIERAAAEAGREIEADHYGTNIGVVQDGTSEAEIAAILAATAQRRPEIPPERVVARSWAEARSRITEFVEAGLTKFVIRPATPITSWHGFLDRFEQELRPLET</sequence>
<organism evidence="3 4">
    <name type="scientific">Pseudonocardia ailaonensis</name>
    <dbReference type="NCBI Taxonomy" id="367279"/>
    <lineage>
        <taxon>Bacteria</taxon>
        <taxon>Bacillati</taxon>
        <taxon>Actinomycetota</taxon>
        <taxon>Actinomycetes</taxon>
        <taxon>Pseudonocardiales</taxon>
        <taxon>Pseudonocardiaceae</taxon>
        <taxon>Pseudonocardia</taxon>
    </lineage>
</organism>
<dbReference type="SUPFAM" id="SSF51679">
    <property type="entry name" value="Bacterial luciferase-like"/>
    <property type="match status" value="1"/>
</dbReference>
<dbReference type="PANTHER" id="PTHR43244">
    <property type="match status" value="1"/>
</dbReference>
<dbReference type="InterPro" id="IPR050564">
    <property type="entry name" value="F420-G6PD/mer"/>
</dbReference>
<evidence type="ECO:0000259" key="2">
    <source>
        <dbReference type="Pfam" id="PF00296"/>
    </source>
</evidence>
<keyword evidence="4" id="KW-1185">Reference proteome</keyword>
<dbReference type="RefSeq" id="WP_344428406.1">
    <property type="nucleotide sequence ID" value="NZ_BAAAQK010000036.1"/>
</dbReference>
<evidence type="ECO:0000313" key="3">
    <source>
        <dbReference type="EMBL" id="GAA1881668.1"/>
    </source>
</evidence>
<accession>A0ABN2NR76</accession>
<reference evidence="3 4" key="1">
    <citation type="journal article" date="2019" name="Int. J. Syst. Evol. Microbiol.">
        <title>The Global Catalogue of Microorganisms (GCM) 10K type strain sequencing project: providing services to taxonomists for standard genome sequencing and annotation.</title>
        <authorList>
            <consortium name="The Broad Institute Genomics Platform"/>
            <consortium name="The Broad Institute Genome Sequencing Center for Infectious Disease"/>
            <person name="Wu L."/>
            <person name="Ma J."/>
        </authorList>
    </citation>
    <scope>NUCLEOTIDE SEQUENCE [LARGE SCALE GENOMIC DNA]</scope>
    <source>
        <strain evidence="3 4">JCM 16009</strain>
    </source>
</reference>
<evidence type="ECO:0000256" key="1">
    <source>
        <dbReference type="ARBA" id="ARBA00023002"/>
    </source>
</evidence>
<dbReference type="InterPro" id="IPR011251">
    <property type="entry name" value="Luciferase-like_dom"/>
</dbReference>